<dbReference type="EMBL" id="CP111013">
    <property type="protein sequence ID" value="WAQ97666.1"/>
    <property type="molecule type" value="Genomic_DNA"/>
</dbReference>
<reference evidence="2" key="1">
    <citation type="submission" date="2022-11" db="EMBL/GenBank/DDBJ databases">
        <title>Centuries of genome instability and evolution in soft-shell clam transmissible cancer (bioRxiv).</title>
        <authorList>
            <person name="Hart S.F.M."/>
            <person name="Yonemitsu M.A."/>
            <person name="Giersch R.M."/>
            <person name="Beal B.F."/>
            <person name="Arriagada G."/>
            <person name="Davis B.W."/>
            <person name="Ostrander E.A."/>
            <person name="Goff S.P."/>
            <person name="Metzger M.J."/>
        </authorList>
    </citation>
    <scope>NUCLEOTIDE SEQUENCE</scope>
    <source>
        <strain evidence="2">MELC-2E11</strain>
        <tissue evidence="2">Siphon/mantle</tissue>
    </source>
</reference>
<gene>
    <name evidence="2" type="ORF">MAR_030356</name>
</gene>
<sequence>MRLLRNIQVTACISERNRERRNKRARMGMSNAERQRKFRARRDEDETRRRKYLQDSKEKYKKDKTLGKRKQVTDMTQRKKGTKERIGECRKEN</sequence>
<keyword evidence="3" id="KW-1185">Reference proteome</keyword>
<proteinExistence type="predicted"/>
<evidence type="ECO:0000256" key="1">
    <source>
        <dbReference type="SAM" id="MobiDB-lite"/>
    </source>
</evidence>
<feature type="region of interest" description="Disordered" evidence="1">
    <location>
        <begin position="18"/>
        <end position="93"/>
    </location>
</feature>
<dbReference type="Proteomes" id="UP001164746">
    <property type="component" value="Chromosome 2"/>
</dbReference>
<organism evidence="2 3">
    <name type="scientific">Mya arenaria</name>
    <name type="common">Soft-shell clam</name>
    <dbReference type="NCBI Taxonomy" id="6604"/>
    <lineage>
        <taxon>Eukaryota</taxon>
        <taxon>Metazoa</taxon>
        <taxon>Spiralia</taxon>
        <taxon>Lophotrochozoa</taxon>
        <taxon>Mollusca</taxon>
        <taxon>Bivalvia</taxon>
        <taxon>Autobranchia</taxon>
        <taxon>Heteroconchia</taxon>
        <taxon>Euheterodonta</taxon>
        <taxon>Imparidentia</taxon>
        <taxon>Neoheterodontei</taxon>
        <taxon>Myida</taxon>
        <taxon>Myoidea</taxon>
        <taxon>Myidae</taxon>
        <taxon>Mya</taxon>
    </lineage>
</organism>
<accession>A0ABY7DIZ6</accession>
<name>A0ABY7DIZ6_MYAAR</name>
<feature type="compositionally biased region" description="Basic and acidic residues" evidence="1">
    <location>
        <begin position="83"/>
        <end position="93"/>
    </location>
</feature>
<protein>
    <submittedName>
        <fullName evidence="2">Uncharacterized protein</fullName>
    </submittedName>
</protein>
<evidence type="ECO:0000313" key="2">
    <source>
        <dbReference type="EMBL" id="WAQ97666.1"/>
    </source>
</evidence>
<feature type="compositionally biased region" description="Basic and acidic residues" evidence="1">
    <location>
        <begin position="41"/>
        <end position="66"/>
    </location>
</feature>
<evidence type="ECO:0000313" key="3">
    <source>
        <dbReference type="Proteomes" id="UP001164746"/>
    </source>
</evidence>